<reference evidence="6 7" key="1">
    <citation type="submission" date="2018-10" db="EMBL/GenBank/DDBJ databases">
        <title>Marmoricola sp. 4Q3S-7 whole genome shotgun sequence.</title>
        <authorList>
            <person name="Li F."/>
        </authorList>
    </citation>
    <scope>NUCLEOTIDE SEQUENCE [LARGE SCALE GENOMIC DNA]</scope>
    <source>
        <strain evidence="6 7">4Q3S-7</strain>
    </source>
</reference>
<dbReference type="InterPro" id="IPR017871">
    <property type="entry name" value="ABC_transporter-like_CS"/>
</dbReference>
<gene>
    <name evidence="6" type="ORF">D9V37_12645</name>
</gene>
<dbReference type="GO" id="GO:0005524">
    <property type="term" value="F:ATP binding"/>
    <property type="evidence" value="ECO:0007669"/>
    <property type="project" value="UniProtKB-KW"/>
</dbReference>
<keyword evidence="7" id="KW-1185">Reference proteome</keyword>
<dbReference type="PANTHER" id="PTHR43553:SF24">
    <property type="entry name" value="ENERGY-COUPLING FACTOR TRANSPORTER ATP-BINDING PROTEIN ECFA1"/>
    <property type="match status" value="1"/>
</dbReference>
<comment type="caution">
    <text evidence="6">The sequence shown here is derived from an EMBL/GenBank/DDBJ whole genome shotgun (WGS) entry which is preliminary data.</text>
</comment>
<dbReference type="Gene3D" id="3.40.50.300">
    <property type="entry name" value="P-loop containing nucleotide triphosphate hydrolases"/>
    <property type="match status" value="1"/>
</dbReference>
<keyword evidence="4 6" id="KW-0067">ATP-binding</keyword>
<evidence type="ECO:0000256" key="1">
    <source>
        <dbReference type="ARBA" id="ARBA00005417"/>
    </source>
</evidence>
<dbReference type="SUPFAM" id="SSF52540">
    <property type="entry name" value="P-loop containing nucleoside triphosphate hydrolases"/>
    <property type="match status" value="1"/>
</dbReference>
<evidence type="ECO:0000313" key="6">
    <source>
        <dbReference type="EMBL" id="RLV49376.1"/>
    </source>
</evidence>
<accession>A0A3L8P1X0</accession>
<dbReference type="EMBL" id="RDBE01000007">
    <property type="protein sequence ID" value="RLV49376.1"/>
    <property type="molecule type" value="Genomic_DNA"/>
</dbReference>
<feature type="domain" description="ABC transporter" evidence="5">
    <location>
        <begin position="16"/>
        <end position="235"/>
    </location>
</feature>
<dbReference type="CDD" id="cd03225">
    <property type="entry name" value="ABC_cobalt_CbiO_domain1"/>
    <property type="match status" value="1"/>
</dbReference>
<evidence type="ECO:0000313" key="7">
    <source>
        <dbReference type="Proteomes" id="UP000281708"/>
    </source>
</evidence>
<keyword evidence="2" id="KW-0813">Transport</keyword>
<evidence type="ECO:0000256" key="2">
    <source>
        <dbReference type="ARBA" id="ARBA00022448"/>
    </source>
</evidence>
<name>A0A3L8P1X0_9ACTN</name>
<comment type="similarity">
    <text evidence="1">Belongs to the ABC transporter superfamily.</text>
</comment>
<evidence type="ECO:0000259" key="5">
    <source>
        <dbReference type="PROSITE" id="PS50893"/>
    </source>
</evidence>
<dbReference type="AlphaFoldDB" id="A0A3L8P1X0"/>
<dbReference type="GO" id="GO:0016887">
    <property type="term" value="F:ATP hydrolysis activity"/>
    <property type="evidence" value="ECO:0007669"/>
    <property type="project" value="InterPro"/>
</dbReference>
<dbReference type="InterPro" id="IPR015856">
    <property type="entry name" value="ABC_transpr_CbiO/EcfA_su"/>
</dbReference>
<dbReference type="Proteomes" id="UP000281708">
    <property type="component" value="Unassembled WGS sequence"/>
</dbReference>
<dbReference type="Pfam" id="PF00005">
    <property type="entry name" value="ABC_tran"/>
    <property type="match status" value="1"/>
</dbReference>
<dbReference type="GO" id="GO:0042626">
    <property type="term" value="F:ATPase-coupled transmembrane transporter activity"/>
    <property type="evidence" value="ECO:0007669"/>
    <property type="project" value="TreeGrafter"/>
</dbReference>
<evidence type="ECO:0000256" key="4">
    <source>
        <dbReference type="ARBA" id="ARBA00022840"/>
    </source>
</evidence>
<organism evidence="6 7">
    <name type="scientific">Nocardioides mangrovicus</name>
    <dbReference type="NCBI Taxonomy" id="2478913"/>
    <lineage>
        <taxon>Bacteria</taxon>
        <taxon>Bacillati</taxon>
        <taxon>Actinomycetota</taxon>
        <taxon>Actinomycetes</taxon>
        <taxon>Propionibacteriales</taxon>
        <taxon>Nocardioidaceae</taxon>
        <taxon>Nocardioides</taxon>
    </lineage>
</organism>
<dbReference type="PROSITE" id="PS50893">
    <property type="entry name" value="ABC_TRANSPORTER_2"/>
    <property type="match status" value="1"/>
</dbReference>
<dbReference type="PROSITE" id="PS00211">
    <property type="entry name" value="ABC_TRANSPORTER_1"/>
    <property type="match status" value="1"/>
</dbReference>
<dbReference type="OrthoDB" id="9806471at2"/>
<dbReference type="PANTHER" id="PTHR43553">
    <property type="entry name" value="HEAVY METAL TRANSPORTER"/>
    <property type="match status" value="1"/>
</dbReference>
<evidence type="ECO:0000256" key="3">
    <source>
        <dbReference type="ARBA" id="ARBA00022741"/>
    </source>
</evidence>
<dbReference type="InterPro" id="IPR003593">
    <property type="entry name" value="AAA+_ATPase"/>
</dbReference>
<protein>
    <submittedName>
        <fullName evidence="6">ABC transporter ATP-binding protein</fullName>
    </submittedName>
</protein>
<proteinExistence type="inferred from homology"/>
<dbReference type="InterPro" id="IPR003439">
    <property type="entry name" value="ABC_transporter-like_ATP-bd"/>
</dbReference>
<keyword evidence="3" id="KW-0547">Nucleotide-binding</keyword>
<dbReference type="SMART" id="SM00382">
    <property type="entry name" value="AAA"/>
    <property type="match status" value="1"/>
</dbReference>
<dbReference type="GO" id="GO:0043190">
    <property type="term" value="C:ATP-binding cassette (ABC) transporter complex"/>
    <property type="evidence" value="ECO:0007669"/>
    <property type="project" value="TreeGrafter"/>
</dbReference>
<sequence>MTIATGLWDDRPVPLIELDGVSHAYGERAVLRDLTLRLEEHRIGVVGGNGSGKSTLARLLNGLVLPTAGRVRIDGLDTAHEGHQVRRRVGFVFTDPDAQIVMPTVGEDVAFGLRRLPRAEADRRSREWLERFGLADLCDHPAHLLSGGQKQLLALASVLVTEPDLLVMDEPTTLLDLANARHVAHLVAELPQQVVMVTHQLHLLDGFDRVLVVDDGRIVHDGPPADSLAHYEALVG</sequence>
<dbReference type="InterPro" id="IPR027417">
    <property type="entry name" value="P-loop_NTPase"/>
</dbReference>
<dbReference type="InterPro" id="IPR050095">
    <property type="entry name" value="ECF_ABC_transporter_ATP-bd"/>
</dbReference>